<dbReference type="SUPFAM" id="SSF51735">
    <property type="entry name" value="NAD(P)-binding Rossmann-fold domains"/>
    <property type="match status" value="1"/>
</dbReference>
<dbReference type="KEGG" id="cmic:caldi_01800"/>
<keyword evidence="10" id="KW-1185">Reference proteome</keyword>
<evidence type="ECO:0000256" key="6">
    <source>
        <dbReference type="ARBA" id="ARBA00023065"/>
    </source>
</evidence>
<keyword evidence="5" id="KW-0520">NAD</keyword>
<dbReference type="InterPro" id="IPR006037">
    <property type="entry name" value="RCK_C"/>
</dbReference>
<evidence type="ECO:0000256" key="5">
    <source>
        <dbReference type="ARBA" id="ARBA00023027"/>
    </source>
</evidence>
<evidence type="ECO:0000256" key="3">
    <source>
        <dbReference type="ARBA" id="ARBA00022538"/>
    </source>
</evidence>
<dbReference type="PANTHER" id="PTHR43833">
    <property type="entry name" value="POTASSIUM CHANNEL PROTEIN 2-RELATED-RELATED"/>
    <property type="match status" value="1"/>
</dbReference>
<protein>
    <recommendedName>
        <fullName evidence="1">Trk system potassium uptake protein TrkA</fullName>
    </recommendedName>
</protein>
<reference evidence="9" key="1">
    <citation type="submission" date="2022-03" db="EMBL/GenBank/DDBJ databases">
        <title>Complete genome sequence of Caldinitratiruptor microaerophilus.</title>
        <authorList>
            <person name="Mukaiyama R."/>
            <person name="Nishiyama T."/>
            <person name="Ueda K."/>
        </authorList>
    </citation>
    <scope>NUCLEOTIDE SEQUENCE</scope>
    <source>
        <strain evidence="9">JCM 16183</strain>
    </source>
</reference>
<dbReference type="Pfam" id="PF02254">
    <property type="entry name" value="TrkA_N"/>
    <property type="match status" value="1"/>
</dbReference>
<dbReference type="GO" id="GO:0005886">
    <property type="term" value="C:plasma membrane"/>
    <property type="evidence" value="ECO:0007669"/>
    <property type="project" value="InterPro"/>
</dbReference>
<dbReference type="InterPro" id="IPR036291">
    <property type="entry name" value="NAD(P)-bd_dom_sf"/>
</dbReference>
<dbReference type="InterPro" id="IPR050721">
    <property type="entry name" value="Trk_Ktr_HKT_K-transport"/>
</dbReference>
<keyword evidence="6" id="KW-0406">Ion transport</keyword>
<dbReference type="Gene3D" id="3.30.70.1450">
    <property type="entry name" value="Regulator of K+ conductance, C-terminal domain"/>
    <property type="match status" value="1"/>
</dbReference>
<dbReference type="GO" id="GO:0015079">
    <property type="term" value="F:potassium ion transmembrane transporter activity"/>
    <property type="evidence" value="ECO:0007669"/>
    <property type="project" value="InterPro"/>
</dbReference>
<feature type="domain" description="RCK N-terminal" evidence="7">
    <location>
        <begin position="1"/>
        <end position="119"/>
    </location>
</feature>
<accession>A0AA35G6U9</accession>
<dbReference type="Gene3D" id="3.40.50.720">
    <property type="entry name" value="NAD(P)-binding Rossmann-like Domain"/>
    <property type="match status" value="1"/>
</dbReference>
<dbReference type="PROSITE" id="PS51201">
    <property type="entry name" value="RCK_N"/>
    <property type="match status" value="1"/>
</dbReference>
<evidence type="ECO:0000313" key="10">
    <source>
        <dbReference type="Proteomes" id="UP001163687"/>
    </source>
</evidence>
<dbReference type="PRINTS" id="PR00335">
    <property type="entry name" value="KUPTAKETRKA"/>
</dbReference>
<dbReference type="InterPro" id="IPR003148">
    <property type="entry name" value="RCK_N"/>
</dbReference>
<organism evidence="9 10">
    <name type="scientific">Caldinitratiruptor microaerophilus</name>
    <dbReference type="NCBI Taxonomy" id="671077"/>
    <lineage>
        <taxon>Bacteria</taxon>
        <taxon>Bacillati</taxon>
        <taxon>Bacillota</taxon>
        <taxon>Clostridia</taxon>
        <taxon>Eubacteriales</taxon>
        <taxon>Symbiobacteriaceae</taxon>
        <taxon>Caldinitratiruptor</taxon>
    </lineage>
</organism>
<evidence type="ECO:0000259" key="7">
    <source>
        <dbReference type="PROSITE" id="PS51201"/>
    </source>
</evidence>
<dbReference type="EMBL" id="AP025628">
    <property type="protein sequence ID" value="BDG59090.1"/>
    <property type="molecule type" value="Genomic_DNA"/>
</dbReference>
<evidence type="ECO:0000256" key="1">
    <source>
        <dbReference type="ARBA" id="ARBA00017378"/>
    </source>
</evidence>
<evidence type="ECO:0000256" key="2">
    <source>
        <dbReference type="ARBA" id="ARBA00022448"/>
    </source>
</evidence>
<sequence>MNVVVVGAGKVGYYLTKTLLEHGHRVSVVEKNPARCARVAEEFEVLTICGDATVVANLADAGADRADVLVATTGLDEVNLVTCQLAQRRLGVRRTVARVNNPKNRSLFRRLGVDLTVSSTGLIVDLIEREIASEHVRTLLTFHYGELTLVEVTLPAGAPGAHRSVAQLAPHLPEGCVLVSVIRGDQVLIPRGDTVLRPGDSVMALAHTGAEESLRRALVGRA</sequence>
<evidence type="ECO:0000313" key="9">
    <source>
        <dbReference type="EMBL" id="BDG59090.1"/>
    </source>
</evidence>
<evidence type="ECO:0000259" key="8">
    <source>
        <dbReference type="PROSITE" id="PS51202"/>
    </source>
</evidence>
<dbReference type="Proteomes" id="UP001163687">
    <property type="component" value="Chromosome"/>
</dbReference>
<dbReference type="Pfam" id="PF02080">
    <property type="entry name" value="TrkA_C"/>
    <property type="match status" value="1"/>
</dbReference>
<dbReference type="InterPro" id="IPR006036">
    <property type="entry name" value="K_uptake_TrkA"/>
</dbReference>
<keyword evidence="3" id="KW-0633">Potassium transport</keyword>
<dbReference type="InterPro" id="IPR036721">
    <property type="entry name" value="RCK_C_sf"/>
</dbReference>
<dbReference type="PANTHER" id="PTHR43833:SF5">
    <property type="entry name" value="TRK SYSTEM POTASSIUM UPTAKE PROTEIN TRKA"/>
    <property type="match status" value="1"/>
</dbReference>
<dbReference type="SUPFAM" id="SSF116726">
    <property type="entry name" value="TrkA C-terminal domain-like"/>
    <property type="match status" value="1"/>
</dbReference>
<proteinExistence type="predicted"/>
<keyword evidence="2" id="KW-0813">Transport</keyword>
<name>A0AA35G6U9_9FIRM</name>
<dbReference type="AlphaFoldDB" id="A0AA35G6U9"/>
<gene>
    <name evidence="9" type="primary">trkA_2</name>
    <name evidence="9" type="ORF">caldi_01800</name>
</gene>
<dbReference type="RefSeq" id="WP_264843206.1">
    <property type="nucleotide sequence ID" value="NZ_AP025628.1"/>
</dbReference>
<keyword evidence="4" id="KW-0630">Potassium</keyword>
<evidence type="ECO:0000256" key="4">
    <source>
        <dbReference type="ARBA" id="ARBA00022958"/>
    </source>
</evidence>
<feature type="domain" description="RCK C-terminal" evidence="8">
    <location>
        <begin position="137"/>
        <end position="220"/>
    </location>
</feature>
<dbReference type="PROSITE" id="PS51202">
    <property type="entry name" value="RCK_C"/>
    <property type="match status" value="1"/>
</dbReference>